<evidence type="ECO:0000256" key="6">
    <source>
        <dbReference type="ARBA" id="ARBA00022958"/>
    </source>
</evidence>
<dbReference type="InterPro" id="IPR014756">
    <property type="entry name" value="Ig_E-set"/>
</dbReference>
<dbReference type="Gene3D" id="2.60.40.1400">
    <property type="entry name" value="G protein-activated inward rectifier potassium channel 1"/>
    <property type="match status" value="2"/>
</dbReference>
<evidence type="ECO:0000256" key="3">
    <source>
        <dbReference type="ARBA" id="ARBA00022538"/>
    </source>
</evidence>
<protein>
    <submittedName>
        <fullName evidence="16">Uncharacterized protein</fullName>
    </submittedName>
</protein>
<evidence type="ECO:0000256" key="12">
    <source>
        <dbReference type="SAM" id="MobiDB-lite"/>
    </source>
</evidence>
<dbReference type="InterPro" id="IPR040445">
    <property type="entry name" value="Kir_TM"/>
</dbReference>
<evidence type="ECO:0000256" key="11">
    <source>
        <dbReference type="RuleBase" id="RU003822"/>
    </source>
</evidence>
<name>A0A8S1IPW5_9CHLO</name>
<dbReference type="PANTHER" id="PTHR11767:SF102">
    <property type="entry name" value="INWARDLY RECTIFYING POTASSIUM CHANNEL 1, ISOFORM F"/>
    <property type="match status" value="1"/>
</dbReference>
<dbReference type="PANTHER" id="PTHR11767">
    <property type="entry name" value="INWARD RECTIFIER POTASSIUM CHANNEL"/>
    <property type="match status" value="1"/>
</dbReference>
<dbReference type="GO" id="GO:0034702">
    <property type="term" value="C:monoatomic ion channel complex"/>
    <property type="evidence" value="ECO:0007669"/>
    <property type="project" value="UniProtKB-KW"/>
</dbReference>
<keyword evidence="9 13" id="KW-0472">Membrane</keyword>
<dbReference type="OrthoDB" id="273257at2759"/>
<keyword evidence="3 11" id="KW-0633">Potassium transport</keyword>
<feature type="domain" description="Potassium channel inwardly rectifying transmembrane" evidence="14">
    <location>
        <begin position="56"/>
        <end position="184"/>
    </location>
</feature>
<dbReference type="Pfam" id="PF01007">
    <property type="entry name" value="IRK"/>
    <property type="match status" value="1"/>
</dbReference>
<evidence type="ECO:0000256" key="1">
    <source>
        <dbReference type="ARBA" id="ARBA00004141"/>
    </source>
</evidence>
<accession>A0A8S1IPW5</accession>
<feature type="domain" description="Inward rectifier potassium channel C-terminal" evidence="15">
    <location>
        <begin position="192"/>
        <end position="347"/>
    </location>
</feature>
<proteinExistence type="inferred from homology"/>
<dbReference type="GO" id="GO:1990573">
    <property type="term" value="P:potassium ion import across plasma membrane"/>
    <property type="evidence" value="ECO:0007669"/>
    <property type="project" value="TreeGrafter"/>
</dbReference>
<evidence type="ECO:0000256" key="9">
    <source>
        <dbReference type="ARBA" id="ARBA00023136"/>
    </source>
</evidence>
<evidence type="ECO:0000313" key="16">
    <source>
        <dbReference type="EMBL" id="CAD7696819.1"/>
    </source>
</evidence>
<evidence type="ECO:0000256" key="5">
    <source>
        <dbReference type="ARBA" id="ARBA00022882"/>
    </source>
</evidence>
<keyword evidence="8 11" id="KW-0406">Ion transport</keyword>
<dbReference type="GO" id="GO:0005886">
    <property type="term" value="C:plasma membrane"/>
    <property type="evidence" value="ECO:0007669"/>
    <property type="project" value="TreeGrafter"/>
</dbReference>
<dbReference type="InterPro" id="IPR013518">
    <property type="entry name" value="K_chnl_inward-rec_Kir_cyto"/>
</dbReference>
<dbReference type="Gene3D" id="1.10.287.70">
    <property type="match status" value="1"/>
</dbReference>
<keyword evidence="6 11" id="KW-0630">Potassium</keyword>
<dbReference type="SUPFAM" id="SSF81324">
    <property type="entry name" value="Voltage-gated potassium channels"/>
    <property type="match status" value="1"/>
</dbReference>
<dbReference type="PRINTS" id="PR01320">
    <property type="entry name" value="KIRCHANNEL"/>
</dbReference>
<evidence type="ECO:0000256" key="13">
    <source>
        <dbReference type="SAM" id="Phobius"/>
    </source>
</evidence>
<organism evidence="16 17">
    <name type="scientific">Ostreobium quekettii</name>
    <dbReference type="NCBI Taxonomy" id="121088"/>
    <lineage>
        <taxon>Eukaryota</taxon>
        <taxon>Viridiplantae</taxon>
        <taxon>Chlorophyta</taxon>
        <taxon>core chlorophytes</taxon>
        <taxon>Ulvophyceae</taxon>
        <taxon>TCBD clade</taxon>
        <taxon>Bryopsidales</taxon>
        <taxon>Ostreobineae</taxon>
        <taxon>Ostreobiaceae</taxon>
        <taxon>Ostreobium</taxon>
    </lineage>
</organism>
<keyword evidence="10 11" id="KW-0407">Ion channel</keyword>
<sequence length="568" mass="64251">MAKQWIDMGRESLRERLLLAQVRHRDWTLDRGGVVYKRLREENRLASLVENGRHAGKSRVQFVGVHWLKIRFHIWRRDFYTSLTNLSLAKCLFMFFITLLSLLCIWATIYHFAYHHDPSCFDGFDSRFQPAFMFALATQQTIGYGTRAVTHCWTATLLVTVHSLTSTVVYTFLTGVVFARIANPARRGRTILISDSAVIGRRDGVLKFMFRIGDMRPGTVMDPHVTAHLFLCDPRRRSAEGERLPVVAQRLPLKFVSGSMLLPVVVEHTIDESSPLHGHNHTTLEDVSAEIVVTFGGQTEAGGVFTARQSYLSSEIHWGYIFTPIVKPPTGDKTTYDVDLLRFHSIEPQDLGLGDNPRWEMSDFVRSHNPSQLPSSELGENNLAISDCVLVAPRNGSLCLMFRVGDRRPSDSREASISAYLYRWSGQNGQRWSTEDSPFACEKLRLDREQVLLRFPVTVCHVIDDTSPLRSWREADGMQRDATAEICVVMSSGPWIQRMTYSVATHAKRDFHFAPVVLPPEAAVDGHQQSTPSIDWSAFHRSERIGDRHGPGCGEIKPAPMTTKGSKR</sequence>
<dbReference type="GO" id="GO:0005242">
    <property type="term" value="F:inward rectifier potassium channel activity"/>
    <property type="evidence" value="ECO:0007669"/>
    <property type="project" value="InterPro"/>
</dbReference>
<feature type="region of interest" description="Disordered" evidence="12">
    <location>
        <begin position="546"/>
        <end position="568"/>
    </location>
</feature>
<dbReference type="InterPro" id="IPR016449">
    <property type="entry name" value="K_chnl_inward-rec_Kir"/>
</dbReference>
<comment type="caution">
    <text evidence="16">The sequence shown here is derived from an EMBL/GenBank/DDBJ whole genome shotgun (WGS) entry which is preliminary data.</text>
</comment>
<dbReference type="InterPro" id="IPR041647">
    <property type="entry name" value="IRK_C"/>
</dbReference>
<dbReference type="SUPFAM" id="SSF81296">
    <property type="entry name" value="E set domains"/>
    <property type="match status" value="2"/>
</dbReference>
<evidence type="ECO:0000259" key="15">
    <source>
        <dbReference type="Pfam" id="PF17655"/>
    </source>
</evidence>
<keyword evidence="7 13" id="KW-1133">Transmembrane helix</keyword>
<gene>
    <name evidence="16" type="ORF">OSTQU699_LOCUS2180</name>
</gene>
<comment type="subcellular location">
    <subcellularLocation>
        <location evidence="1 11">Membrane</location>
        <topology evidence="1 11">Multi-pass membrane protein</topology>
    </subcellularLocation>
</comment>
<evidence type="ECO:0000256" key="10">
    <source>
        <dbReference type="ARBA" id="ARBA00023303"/>
    </source>
</evidence>
<evidence type="ECO:0000256" key="7">
    <source>
        <dbReference type="ARBA" id="ARBA00022989"/>
    </source>
</evidence>
<keyword evidence="17" id="KW-1185">Reference proteome</keyword>
<evidence type="ECO:0000259" key="14">
    <source>
        <dbReference type="Pfam" id="PF01007"/>
    </source>
</evidence>
<dbReference type="AlphaFoldDB" id="A0A8S1IPW5"/>
<evidence type="ECO:0000256" key="4">
    <source>
        <dbReference type="ARBA" id="ARBA00022692"/>
    </source>
</evidence>
<keyword evidence="4 11" id="KW-0812">Transmembrane</keyword>
<comment type="similarity">
    <text evidence="11">Belongs to the inward rectifier-type potassium channel (TC 1.A.2.1) family.</text>
</comment>
<dbReference type="EMBL" id="CAJHUC010000551">
    <property type="protein sequence ID" value="CAD7696819.1"/>
    <property type="molecule type" value="Genomic_DNA"/>
</dbReference>
<dbReference type="Proteomes" id="UP000708148">
    <property type="component" value="Unassembled WGS sequence"/>
</dbReference>
<dbReference type="GO" id="GO:0034765">
    <property type="term" value="P:regulation of monoatomic ion transmembrane transport"/>
    <property type="evidence" value="ECO:0007669"/>
    <property type="project" value="TreeGrafter"/>
</dbReference>
<keyword evidence="2 11" id="KW-0813">Transport</keyword>
<dbReference type="Pfam" id="PF17655">
    <property type="entry name" value="IRK_C"/>
    <property type="match status" value="2"/>
</dbReference>
<feature type="transmembrane region" description="Helical" evidence="13">
    <location>
        <begin position="92"/>
        <end position="113"/>
    </location>
</feature>
<evidence type="ECO:0000256" key="8">
    <source>
        <dbReference type="ARBA" id="ARBA00023065"/>
    </source>
</evidence>
<evidence type="ECO:0000256" key="2">
    <source>
        <dbReference type="ARBA" id="ARBA00022448"/>
    </source>
</evidence>
<feature type="domain" description="Inward rectifier potassium channel C-terminal" evidence="15">
    <location>
        <begin position="385"/>
        <end position="492"/>
    </location>
</feature>
<reference evidence="16" key="1">
    <citation type="submission" date="2020-12" db="EMBL/GenBank/DDBJ databases">
        <authorList>
            <person name="Iha C."/>
        </authorList>
    </citation>
    <scope>NUCLEOTIDE SEQUENCE</scope>
</reference>
<evidence type="ECO:0000313" key="17">
    <source>
        <dbReference type="Proteomes" id="UP000708148"/>
    </source>
</evidence>
<keyword evidence="5 11" id="KW-0851">Voltage-gated channel</keyword>